<protein>
    <submittedName>
        <fullName evidence="1">Uncharacterized protein</fullName>
    </submittedName>
</protein>
<name>A0AAV7V616_PLEWA</name>
<accession>A0AAV7V616</accession>
<proteinExistence type="predicted"/>
<organism evidence="1 2">
    <name type="scientific">Pleurodeles waltl</name>
    <name type="common">Iberian ribbed newt</name>
    <dbReference type="NCBI Taxonomy" id="8319"/>
    <lineage>
        <taxon>Eukaryota</taxon>
        <taxon>Metazoa</taxon>
        <taxon>Chordata</taxon>
        <taxon>Craniata</taxon>
        <taxon>Vertebrata</taxon>
        <taxon>Euteleostomi</taxon>
        <taxon>Amphibia</taxon>
        <taxon>Batrachia</taxon>
        <taxon>Caudata</taxon>
        <taxon>Salamandroidea</taxon>
        <taxon>Salamandridae</taxon>
        <taxon>Pleurodelinae</taxon>
        <taxon>Pleurodeles</taxon>
    </lineage>
</organism>
<keyword evidence="2" id="KW-1185">Reference proteome</keyword>
<reference evidence="1" key="1">
    <citation type="journal article" date="2022" name="bioRxiv">
        <title>Sequencing and chromosome-scale assembly of the giantPleurodeles waltlgenome.</title>
        <authorList>
            <person name="Brown T."/>
            <person name="Elewa A."/>
            <person name="Iarovenko S."/>
            <person name="Subramanian E."/>
            <person name="Araus A.J."/>
            <person name="Petzold A."/>
            <person name="Susuki M."/>
            <person name="Suzuki K.-i.T."/>
            <person name="Hayashi T."/>
            <person name="Toyoda A."/>
            <person name="Oliveira C."/>
            <person name="Osipova E."/>
            <person name="Leigh N.D."/>
            <person name="Simon A."/>
            <person name="Yun M.H."/>
        </authorList>
    </citation>
    <scope>NUCLEOTIDE SEQUENCE</scope>
    <source>
        <strain evidence="1">20211129_DDA</strain>
        <tissue evidence="1">Liver</tissue>
    </source>
</reference>
<dbReference type="AlphaFoldDB" id="A0AAV7V616"/>
<dbReference type="Proteomes" id="UP001066276">
    <property type="component" value="Chromosome 2_2"/>
</dbReference>
<gene>
    <name evidence="1" type="ORF">NDU88_005003</name>
</gene>
<sequence length="268" mass="30011">MAAQPTPSSPTTVLADPQAVDATEGILQEIIAAGRHQEAMDIKITDLSAASASIRTDIACFSEKVQDMDQHLTTVEEHNGMVPEHDAELRVLRAKLTDLEDRSRRDNIHFFGILERKEGTNIKAFLKSLLPELTGLTFSPQLDFQRLHRIGPPNSVSSGQPRPVIACLLRHEQAQQVLSTARTQGPFLLEGHEARVAVDFSGTTNEKQKAFLALRPQLQKLDIKFGLFQPALLLLRFTMFMHRFIPERAPRDIYTCGNLGLTRSPDWR</sequence>
<dbReference type="EMBL" id="JANPWB010000004">
    <property type="protein sequence ID" value="KAJ1195735.1"/>
    <property type="molecule type" value="Genomic_DNA"/>
</dbReference>
<comment type="caution">
    <text evidence="1">The sequence shown here is derived from an EMBL/GenBank/DDBJ whole genome shotgun (WGS) entry which is preliminary data.</text>
</comment>
<evidence type="ECO:0000313" key="2">
    <source>
        <dbReference type="Proteomes" id="UP001066276"/>
    </source>
</evidence>
<dbReference type="Gene3D" id="3.30.70.1820">
    <property type="entry name" value="L1 transposable element, RRM domain"/>
    <property type="match status" value="1"/>
</dbReference>
<dbReference type="PANTHER" id="PTHR11505">
    <property type="entry name" value="L1 TRANSPOSABLE ELEMENT-RELATED"/>
    <property type="match status" value="1"/>
</dbReference>
<evidence type="ECO:0000313" key="1">
    <source>
        <dbReference type="EMBL" id="KAJ1195735.1"/>
    </source>
</evidence>
<dbReference type="InterPro" id="IPR004244">
    <property type="entry name" value="Transposase_22"/>
</dbReference>